<dbReference type="SUPFAM" id="SSF54631">
    <property type="entry name" value="CBS-domain pair"/>
    <property type="match status" value="1"/>
</dbReference>
<dbReference type="GO" id="GO:0071111">
    <property type="term" value="F:cyclic-guanylate-specific phosphodiesterase activity"/>
    <property type="evidence" value="ECO:0007669"/>
    <property type="project" value="InterPro"/>
</dbReference>
<dbReference type="Gene3D" id="3.20.20.450">
    <property type="entry name" value="EAL domain"/>
    <property type="match status" value="1"/>
</dbReference>
<dbReference type="CDD" id="cd01948">
    <property type="entry name" value="EAL"/>
    <property type="match status" value="1"/>
</dbReference>
<evidence type="ECO:0000259" key="4">
    <source>
        <dbReference type="PROSITE" id="PS51371"/>
    </source>
</evidence>
<dbReference type="InterPro" id="IPR029787">
    <property type="entry name" value="Nucleotide_cyclase"/>
</dbReference>
<dbReference type="AlphaFoldDB" id="A0A3N1P6A8"/>
<name>A0A3N1P6A8_9GAMM</name>
<sequence>MFHHAEMSANLSSCLANGPLSPVSAPSEALQRLIDRKLLTPLFQPIIALDGGRIVGYEALIRGPEDSDLHSPAQLFDAARCSQQLAALEYACREVACEAFVAQALPGKLFLNMSPLSFTDRHYREGVTREILTRVGLDPERVVFELTERQPLDEFVSLRAATDHFRHQGFAVALDDLGAGYAGLRVWSELNPDYVKIDRHFISDIDADPVKREFVRAMLDIANRLGNRVIAEGIEREEELRTLAALGVEYVQGYLLLRPCSHPPKQMVGLEGLVGFRPRLHDTFTFRQRVGDIVQYAEAVEPTVSTLSVVERFRADQQLTCLPVVEEGRPLGMVSRSELLNIFSHRYSYELHAGKPIATFICKRTIRVDVDCELKLAGQMVTEDPLQNLSVDLLVEREGRYAGVVRVGRLLRCITEEKMRLARHSNPLTQLPGNVPLYEWIDQLLLDARPFTVAYCDINQFKPFNDAFGYGLGDDVILMLGTLLVKHAHEALDFVGHVGGDDFVVVFRSDDWRIRCQRILAQFIEDAADLMPPEQRDYWSHDRTGQRQRFGPLTLSIGCVTPDPVHCRTHHQVAQLLAEAKHSAKAQGGNSLFESRRRQPT</sequence>
<dbReference type="PANTHER" id="PTHR33121:SF76">
    <property type="entry name" value="SIGNALING PROTEIN"/>
    <property type="match status" value="1"/>
</dbReference>
<dbReference type="InterPro" id="IPR050706">
    <property type="entry name" value="Cyclic-di-GMP_PDE-like"/>
</dbReference>
<dbReference type="Gene3D" id="3.30.70.270">
    <property type="match status" value="1"/>
</dbReference>
<dbReference type="CDD" id="cd01949">
    <property type="entry name" value="GGDEF"/>
    <property type="match status" value="1"/>
</dbReference>
<protein>
    <submittedName>
        <fullName evidence="5">Diguanylate cyclase/phosphodiesterase</fullName>
    </submittedName>
</protein>
<keyword evidence="1" id="KW-0129">CBS domain</keyword>
<evidence type="ECO:0000259" key="2">
    <source>
        <dbReference type="PROSITE" id="PS50883"/>
    </source>
</evidence>
<dbReference type="SMART" id="SM00052">
    <property type="entry name" value="EAL"/>
    <property type="match status" value="1"/>
</dbReference>
<dbReference type="EMBL" id="RJUK01000001">
    <property type="protein sequence ID" value="ROQ20336.1"/>
    <property type="molecule type" value="Genomic_DNA"/>
</dbReference>
<dbReference type="SUPFAM" id="SSF55073">
    <property type="entry name" value="Nucleotide cyclase"/>
    <property type="match status" value="1"/>
</dbReference>
<dbReference type="InterPro" id="IPR001633">
    <property type="entry name" value="EAL_dom"/>
</dbReference>
<dbReference type="PROSITE" id="PS50883">
    <property type="entry name" value="EAL"/>
    <property type="match status" value="1"/>
</dbReference>
<feature type="domain" description="EAL" evidence="2">
    <location>
        <begin position="23"/>
        <end position="273"/>
    </location>
</feature>
<gene>
    <name evidence="5" type="ORF">EDC38_0937</name>
</gene>
<dbReference type="PANTHER" id="PTHR33121">
    <property type="entry name" value="CYCLIC DI-GMP PHOSPHODIESTERASE PDEF"/>
    <property type="match status" value="1"/>
</dbReference>
<dbReference type="RefSeq" id="WP_246004333.1">
    <property type="nucleotide sequence ID" value="NZ_RJUK01000001.1"/>
</dbReference>
<dbReference type="InterPro" id="IPR035919">
    <property type="entry name" value="EAL_sf"/>
</dbReference>
<dbReference type="Proteomes" id="UP000273643">
    <property type="component" value="Unassembled WGS sequence"/>
</dbReference>
<dbReference type="InterPro" id="IPR000160">
    <property type="entry name" value="GGDEF_dom"/>
</dbReference>
<dbReference type="InterPro" id="IPR043128">
    <property type="entry name" value="Rev_trsase/Diguanyl_cyclase"/>
</dbReference>
<keyword evidence="6" id="KW-1185">Reference proteome</keyword>
<evidence type="ECO:0000259" key="3">
    <source>
        <dbReference type="PROSITE" id="PS50887"/>
    </source>
</evidence>
<dbReference type="PROSITE" id="PS50887">
    <property type="entry name" value="GGDEF"/>
    <property type="match status" value="1"/>
</dbReference>
<dbReference type="Pfam" id="PF00563">
    <property type="entry name" value="EAL"/>
    <property type="match status" value="1"/>
</dbReference>
<dbReference type="InterPro" id="IPR000644">
    <property type="entry name" value="CBS_dom"/>
</dbReference>
<dbReference type="SMART" id="SM00267">
    <property type="entry name" value="GGDEF"/>
    <property type="match status" value="1"/>
</dbReference>
<dbReference type="Pfam" id="PF00571">
    <property type="entry name" value="CBS"/>
    <property type="match status" value="1"/>
</dbReference>
<dbReference type="SUPFAM" id="SSF141868">
    <property type="entry name" value="EAL domain-like"/>
    <property type="match status" value="1"/>
</dbReference>
<comment type="caution">
    <text evidence="5">The sequence shown here is derived from an EMBL/GenBank/DDBJ whole genome shotgun (WGS) entry which is preliminary data.</text>
</comment>
<evidence type="ECO:0000256" key="1">
    <source>
        <dbReference type="PROSITE-ProRule" id="PRU00703"/>
    </source>
</evidence>
<proteinExistence type="predicted"/>
<dbReference type="PROSITE" id="PS51371">
    <property type="entry name" value="CBS"/>
    <property type="match status" value="1"/>
</dbReference>
<organism evidence="5 6">
    <name type="scientific">Marinimicrobium koreense</name>
    <dbReference type="NCBI Taxonomy" id="306545"/>
    <lineage>
        <taxon>Bacteria</taxon>
        <taxon>Pseudomonadati</taxon>
        <taxon>Pseudomonadota</taxon>
        <taxon>Gammaproteobacteria</taxon>
        <taxon>Cellvibrionales</taxon>
        <taxon>Cellvibrionaceae</taxon>
        <taxon>Marinimicrobium</taxon>
    </lineage>
</organism>
<dbReference type="Pfam" id="PF00990">
    <property type="entry name" value="GGDEF"/>
    <property type="match status" value="1"/>
</dbReference>
<dbReference type="InterPro" id="IPR046342">
    <property type="entry name" value="CBS_dom_sf"/>
</dbReference>
<dbReference type="Gene3D" id="3.10.580.10">
    <property type="entry name" value="CBS-domain"/>
    <property type="match status" value="1"/>
</dbReference>
<dbReference type="NCBIfam" id="TIGR00254">
    <property type="entry name" value="GGDEF"/>
    <property type="match status" value="1"/>
</dbReference>
<evidence type="ECO:0000313" key="6">
    <source>
        <dbReference type="Proteomes" id="UP000273643"/>
    </source>
</evidence>
<accession>A0A3N1P6A8</accession>
<feature type="domain" description="GGDEF" evidence="3">
    <location>
        <begin position="449"/>
        <end position="597"/>
    </location>
</feature>
<feature type="domain" description="CBS" evidence="4">
    <location>
        <begin position="293"/>
        <end position="351"/>
    </location>
</feature>
<reference evidence="5 6" key="1">
    <citation type="submission" date="2018-11" db="EMBL/GenBank/DDBJ databases">
        <title>Genomic Encyclopedia of Type Strains, Phase IV (KMG-IV): sequencing the most valuable type-strain genomes for metagenomic binning, comparative biology and taxonomic classification.</title>
        <authorList>
            <person name="Goeker M."/>
        </authorList>
    </citation>
    <scope>NUCLEOTIDE SEQUENCE [LARGE SCALE GENOMIC DNA]</scope>
    <source>
        <strain evidence="5 6">DSM 16974</strain>
    </source>
</reference>
<evidence type="ECO:0000313" key="5">
    <source>
        <dbReference type="EMBL" id="ROQ20336.1"/>
    </source>
</evidence>